<accession>A0A821GLC9</accession>
<reference evidence="2" key="1">
    <citation type="submission" date="2021-02" db="EMBL/GenBank/DDBJ databases">
        <authorList>
            <person name="Nowell W R."/>
        </authorList>
    </citation>
    <scope>NUCLEOTIDE SEQUENCE</scope>
</reference>
<feature type="compositionally biased region" description="Basic and acidic residues" evidence="1">
    <location>
        <begin position="12"/>
        <end position="27"/>
    </location>
</feature>
<protein>
    <submittedName>
        <fullName evidence="2">Uncharacterized protein</fullName>
    </submittedName>
</protein>
<evidence type="ECO:0000313" key="2">
    <source>
        <dbReference type="EMBL" id="CAF4668036.1"/>
    </source>
</evidence>
<dbReference type="GO" id="GO:0016020">
    <property type="term" value="C:membrane"/>
    <property type="evidence" value="ECO:0007669"/>
    <property type="project" value="TreeGrafter"/>
</dbReference>
<dbReference type="PANTHER" id="PTHR13743:SF162">
    <property type="entry name" value="NEUROBEACHIN"/>
    <property type="match status" value="1"/>
</dbReference>
<dbReference type="EMBL" id="CAJOBP010031490">
    <property type="protein sequence ID" value="CAF4668036.1"/>
    <property type="molecule type" value="Genomic_DNA"/>
</dbReference>
<feature type="non-terminal residue" evidence="2">
    <location>
        <position position="1"/>
    </location>
</feature>
<keyword evidence="3" id="KW-1185">Reference proteome</keyword>
<dbReference type="AlphaFoldDB" id="A0A821GLC9"/>
<feature type="region of interest" description="Disordered" evidence="1">
    <location>
        <begin position="1"/>
        <end position="41"/>
    </location>
</feature>
<sequence>IDQPSSSENEQEEKRIKESSIDNKQEIEPPLITSNNDEFPLETPSIDVINVKEDDSTAATIPEENSLVIPGSEQDNNTVGDTFQSESSSQYDDTHQLLQTIADKSNKEPYITILNTLVESDFDLDKNYIEQKPKNLHELFSIFDKMSSSLQAEILRVLIGIVRKSERNLLASIDAQMYENTLELLNKIDGDVVVAYLLVDILTVLTLLTINVIELKLLLHYLKTENRICKKHAVKLLRGFPYRHEPDELFNFPGRNDLRIILPPMQIWSYQSGLTK</sequence>
<organism evidence="2 3">
    <name type="scientific">Rotaria socialis</name>
    <dbReference type="NCBI Taxonomy" id="392032"/>
    <lineage>
        <taxon>Eukaryota</taxon>
        <taxon>Metazoa</taxon>
        <taxon>Spiralia</taxon>
        <taxon>Gnathifera</taxon>
        <taxon>Rotifera</taxon>
        <taxon>Eurotatoria</taxon>
        <taxon>Bdelloidea</taxon>
        <taxon>Philodinida</taxon>
        <taxon>Philodinidae</taxon>
        <taxon>Rotaria</taxon>
    </lineage>
</organism>
<comment type="caution">
    <text evidence="2">The sequence shown here is derived from an EMBL/GenBank/DDBJ whole genome shotgun (WGS) entry which is preliminary data.</text>
</comment>
<name>A0A821GLC9_9BILA</name>
<evidence type="ECO:0000313" key="3">
    <source>
        <dbReference type="Proteomes" id="UP000663873"/>
    </source>
</evidence>
<dbReference type="InterPro" id="IPR050865">
    <property type="entry name" value="BEACH_Domain"/>
</dbReference>
<dbReference type="GO" id="GO:0008104">
    <property type="term" value="P:intracellular protein localization"/>
    <property type="evidence" value="ECO:0007669"/>
    <property type="project" value="TreeGrafter"/>
</dbReference>
<gene>
    <name evidence="2" type="ORF">UJA718_LOCUS34603</name>
</gene>
<dbReference type="PANTHER" id="PTHR13743">
    <property type="entry name" value="BEIGE/BEACH-RELATED"/>
    <property type="match status" value="1"/>
</dbReference>
<dbReference type="SUPFAM" id="SSF48371">
    <property type="entry name" value="ARM repeat"/>
    <property type="match status" value="1"/>
</dbReference>
<dbReference type="GO" id="GO:0019901">
    <property type="term" value="F:protein kinase binding"/>
    <property type="evidence" value="ECO:0007669"/>
    <property type="project" value="TreeGrafter"/>
</dbReference>
<dbReference type="InterPro" id="IPR016024">
    <property type="entry name" value="ARM-type_fold"/>
</dbReference>
<proteinExistence type="predicted"/>
<dbReference type="GO" id="GO:0005829">
    <property type="term" value="C:cytosol"/>
    <property type="evidence" value="ECO:0007669"/>
    <property type="project" value="TreeGrafter"/>
</dbReference>
<dbReference type="Proteomes" id="UP000663873">
    <property type="component" value="Unassembled WGS sequence"/>
</dbReference>
<evidence type="ECO:0000256" key="1">
    <source>
        <dbReference type="SAM" id="MobiDB-lite"/>
    </source>
</evidence>